<evidence type="ECO:0000313" key="2">
    <source>
        <dbReference type="EnsemblPlants" id="ONIVA12G05520.1"/>
    </source>
</evidence>
<dbReference type="Proteomes" id="UP000006591">
    <property type="component" value="Chromosome 12"/>
</dbReference>
<keyword evidence="3" id="KW-1185">Reference proteome</keyword>
<dbReference type="EnsemblPlants" id="ONIVA12G05520.1">
    <property type="protein sequence ID" value="ONIVA12G05520.1"/>
    <property type="gene ID" value="ONIVA12G05520"/>
</dbReference>
<dbReference type="Gramene" id="ONIVA12G05520.1">
    <property type="protein sequence ID" value="ONIVA12G05520.1"/>
    <property type="gene ID" value="ONIVA12G05520"/>
</dbReference>
<organism evidence="2">
    <name type="scientific">Oryza nivara</name>
    <name type="common">Indian wild rice</name>
    <name type="synonym">Oryza sativa f. spontanea</name>
    <dbReference type="NCBI Taxonomy" id="4536"/>
    <lineage>
        <taxon>Eukaryota</taxon>
        <taxon>Viridiplantae</taxon>
        <taxon>Streptophyta</taxon>
        <taxon>Embryophyta</taxon>
        <taxon>Tracheophyta</taxon>
        <taxon>Spermatophyta</taxon>
        <taxon>Magnoliopsida</taxon>
        <taxon>Liliopsida</taxon>
        <taxon>Poales</taxon>
        <taxon>Poaceae</taxon>
        <taxon>BOP clade</taxon>
        <taxon>Oryzoideae</taxon>
        <taxon>Oryzeae</taxon>
        <taxon>Oryzinae</taxon>
        <taxon>Oryza</taxon>
    </lineage>
</organism>
<sequence>MPWKGLDEAAKGVDKFTIVRFQIHTELMRSILAAYSAATTRTTTTHNNEDDDGGEELEQRSAGLPSAVAEALVHYATPQLMRQEVRLATLLIEVEAYHVACHTKLTDADELRGAGPPLGLTYL</sequence>
<evidence type="ECO:0000256" key="1">
    <source>
        <dbReference type="SAM" id="MobiDB-lite"/>
    </source>
</evidence>
<reference evidence="2" key="2">
    <citation type="submission" date="2018-04" db="EMBL/GenBank/DDBJ databases">
        <title>OnivRS2 (Oryza nivara Reference Sequence Version 2).</title>
        <authorList>
            <person name="Zhang J."/>
            <person name="Kudrna D."/>
            <person name="Lee S."/>
            <person name="Talag J."/>
            <person name="Rajasekar S."/>
            <person name="Welchert J."/>
            <person name="Hsing Y.-I."/>
            <person name="Wing R.A."/>
        </authorList>
    </citation>
    <scope>NUCLEOTIDE SEQUENCE [LARGE SCALE GENOMIC DNA]</scope>
    <source>
        <strain evidence="2">SL10</strain>
    </source>
</reference>
<reference evidence="2" key="1">
    <citation type="submission" date="2015-04" db="UniProtKB">
        <authorList>
            <consortium name="EnsemblPlants"/>
        </authorList>
    </citation>
    <scope>IDENTIFICATION</scope>
    <source>
        <strain evidence="2">SL10</strain>
    </source>
</reference>
<feature type="region of interest" description="Disordered" evidence="1">
    <location>
        <begin position="40"/>
        <end position="61"/>
    </location>
</feature>
<protein>
    <submittedName>
        <fullName evidence="2">Uncharacterized protein</fullName>
    </submittedName>
</protein>
<proteinExistence type="predicted"/>
<dbReference type="AlphaFoldDB" id="A0A0E0J7W0"/>
<dbReference type="OMA" id="AYHVACH"/>
<name>A0A0E0J7W0_ORYNI</name>
<evidence type="ECO:0000313" key="3">
    <source>
        <dbReference type="Proteomes" id="UP000006591"/>
    </source>
</evidence>
<accession>A0A0E0J7W0</accession>
<dbReference type="HOGENOM" id="CLU_2018995_0_0_1"/>